<name>A0A380BAD4_SPHSI</name>
<dbReference type="InterPro" id="IPR058532">
    <property type="entry name" value="YjbR/MT2646/Rv2570-like"/>
</dbReference>
<evidence type="ECO:0000313" key="1">
    <source>
        <dbReference type="EMBL" id="SUI98097.1"/>
    </source>
</evidence>
<dbReference type="AlphaFoldDB" id="A0A380BAD4"/>
<sequence length="119" mass="13664">MNIEQLREYCICKKGATEELPFGPDTLVFKVAGKVFLLVGLNQIDKLSFNVKCDPEYAVELREKYESTVLPGYHMNKKHWNTVYANQALSDKELFALIDHSYDLIVKALPLKIRETLSL</sequence>
<accession>A0A380BAD4</accession>
<dbReference type="Proteomes" id="UP000254893">
    <property type="component" value="Unassembled WGS sequence"/>
</dbReference>
<organism evidence="1 2">
    <name type="scientific">Sphingobacterium spiritivorum</name>
    <name type="common">Flavobacterium spiritivorum</name>
    <dbReference type="NCBI Taxonomy" id="258"/>
    <lineage>
        <taxon>Bacteria</taxon>
        <taxon>Pseudomonadati</taxon>
        <taxon>Bacteroidota</taxon>
        <taxon>Sphingobacteriia</taxon>
        <taxon>Sphingobacteriales</taxon>
        <taxon>Sphingobacteriaceae</taxon>
        <taxon>Sphingobacterium</taxon>
    </lineage>
</organism>
<dbReference type="Pfam" id="PF04237">
    <property type="entry name" value="YjbR"/>
    <property type="match status" value="1"/>
</dbReference>
<dbReference type="PANTHER" id="PTHR35145:SF1">
    <property type="entry name" value="CYTOPLASMIC PROTEIN"/>
    <property type="match status" value="1"/>
</dbReference>
<dbReference type="PANTHER" id="PTHR35145">
    <property type="entry name" value="CYTOPLASMIC PROTEIN-RELATED"/>
    <property type="match status" value="1"/>
</dbReference>
<dbReference type="Gene3D" id="3.90.1150.30">
    <property type="match status" value="1"/>
</dbReference>
<reference evidence="1 2" key="1">
    <citation type="submission" date="2018-06" db="EMBL/GenBank/DDBJ databases">
        <authorList>
            <consortium name="Pathogen Informatics"/>
            <person name="Doyle S."/>
        </authorList>
    </citation>
    <scope>NUCLEOTIDE SEQUENCE [LARGE SCALE GENOMIC DNA]</scope>
    <source>
        <strain evidence="1 2">NCTC11388</strain>
    </source>
</reference>
<dbReference type="InterPro" id="IPR038056">
    <property type="entry name" value="YjbR-like_sf"/>
</dbReference>
<dbReference type="InterPro" id="IPR007351">
    <property type="entry name" value="YjbR"/>
</dbReference>
<gene>
    <name evidence="1" type="primary">yjbR</name>
    <name evidence="1" type="ORF">NCTC11388_00507</name>
</gene>
<proteinExistence type="predicted"/>
<evidence type="ECO:0000313" key="2">
    <source>
        <dbReference type="Proteomes" id="UP000254893"/>
    </source>
</evidence>
<dbReference type="EMBL" id="UGYW01000001">
    <property type="protein sequence ID" value="SUI98097.1"/>
    <property type="molecule type" value="Genomic_DNA"/>
</dbReference>
<dbReference type="SUPFAM" id="SSF142906">
    <property type="entry name" value="YjbR-like"/>
    <property type="match status" value="1"/>
</dbReference>
<protein>
    <submittedName>
        <fullName evidence="1">Uncharacterized protein conserved in bacteria</fullName>
    </submittedName>
</protein>
<dbReference type="RefSeq" id="WP_115168952.1">
    <property type="nucleotide sequence ID" value="NZ_UGYW01000001.1"/>
</dbReference>